<evidence type="ECO:0000313" key="3">
    <source>
        <dbReference type="RefSeq" id="XP_033538126.1"/>
    </source>
</evidence>
<dbReference type="AlphaFoldDB" id="A0A6G1GEF6"/>
<evidence type="ECO:0000313" key="2">
    <source>
        <dbReference type="Proteomes" id="UP000504638"/>
    </source>
</evidence>
<protein>
    <submittedName>
        <fullName evidence="1 3">Uncharacterized protein</fullName>
    </submittedName>
</protein>
<keyword evidence="2" id="KW-1185">Reference proteome</keyword>
<dbReference type="GeneID" id="54419218"/>
<dbReference type="OrthoDB" id="4269at2759"/>
<proteinExistence type="predicted"/>
<gene>
    <name evidence="1 3" type="ORF">P152DRAFT_454759</name>
</gene>
<accession>A0A6G1GEF6</accession>
<dbReference type="Proteomes" id="UP000504638">
    <property type="component" value="Unplaced"/>
</dbReference>
<reference evidence="1 3" key="1">
    <citation type="submission" date="2020-01" db="EMBL/GenBank/DDBJ databases">
        <authorList>
            <consortium name="DOE Joint Genome Institute"/>
            <person name="Haridas S."/>
            <person name="Albert R."/>
            <person name="Binder M."/>
            <person name="Bloem J."/>
            <person name="Labutti K."/>
            <person name="Salamov A."/>
            <person name="Andreopoulos B."/>
            <person name="Baker S.E."/>
            <person name="Barry K."/>
            <person name="Bills G."/>
            <person name="Bluhm B.H."/>
            <person name="Cannon C."/>
            <person name="Castanera R."/>
            <person name="Culley D.E."/>
            <person name="Daum C."/>
            <person name="Ezra D."/>
            <person name="Gonzalez J.B."/>
            <person name="Henrissat B."/>
            <person name="Kuo A."/>
            <person name="Liang C."/>
            <person name="Lipzen A."/>
            <person name="Lutzoni F."/>
            <person name="Magnuson J."/>
            <person name="Mondo S."/>
            <person name="Nolan M."/>
            <person name="Ohm R."/>
            <person name="Pangilinan J."/>
            <person name="Park H.-J."/>
            <person name="Ramirez L."/>
            <person name="Alfaro M."/>
            <person name="Sun H."/>
            <person name="Tritt A."/>
            <person name="Yoshinaga Y."/>
            <person name="Zwiers L.-H."/>
            <person name="Turgeon B.G."/>
            <person name="Goodwin S.B."/>
            <person name="Spatafora J.W."/>
            <person name="Crous P.W."/>
            <person name="Grigoriev I.V."/>
        </authorList>
    </citation>
    <scope>NUCLEOTIDE SEQUENCE</scope>
    <source>
        <strain evidence="1 3">CBS 781.70</strain>
    </source>
</reference>
<dbReference type="RefSeq" id="XP_033538126.1">
    <property type="nucleotide sequence ID" value="XM_033678648.1"/>
</dbReference>
<organism evidence="1">
    <name type="scientific">Eremomyces bilateralis CBS 781.70</name>
    <dbReference type="NCBI Taxonomy" id="1392243"/>
    <lineage>
        <taxon>Eukaryota</taxon>
        <taxon>Fungi</taxon>
        <taxon>Dikarya</taxon>
        <taxon>Ascomycota</taxon>
        <taxon>Pezizomycotina</taxon>
        <taxon>Dothideomycetes</taxon>
        <taxon>Dothideomycetes incertae sedis</taxon>
        <taxon>Eremomycetales</taxon>
        <taxon>Eremomycetaceae</taxon>
        <taxon>Eremomyces</taxon>
    </lineage>
</organism>
<dbReference type="EMBL" id="ML975150">
    <property type="protein sequence ID" value="KAF1816495.1"/>
    <property type="molecule type" value="Genomic_DNA"/>
</dbReference>
<sequence>MAASTTTSQSLYIIYNADSTMLGKLSYVKRKVTCPDPNESPACAACELTHGPSLSLKESSDWVKTRARIDGVAVQQVHRDEMPIELKTWTRENKVPSPSVVVSVAGEGGFRELLTREDLARVRKNHEDFLQLLETRAGEEKVVNLTIKNP</sequence>
<evidence type="ECO:0000313" key="1">
    <source>
        <dbReference type="EMBL" id="KAF1816495.1"/>
    </source>
</evidence>
<name>A0A6G1GEF6_9PEZI</name>
<reference evidence="3" key="2">
    <citation type="submission" date="2020-04" db="EMBL/GenBank/DDBJ databases">
        <authorList>
            <consortium name="NCBI Genome Project"/>
        </authorList>
    </citation>
    <scope>NUCLEOTIDE SEQUENCE</scope>
    <source>
        <strain evidence="3">CBS 781.70</strain>
    </source>
</reference>
<reference evidence="3" key="3">
    <citation type="submission" date="2025-04" db="UniProtKB">
        <authorList>
            <consortium name="RefSeq"/>
        </authorList>
    </citation>
    <scope>IDENTIFICATION</scope>
    <source>
        <strain evidence="3">CBS 781.70</strain>
    </source>
</reference>